<dbReference type="EMBL" id="JAVDYB010000001">
    <property type="protein sequence ID" value="MDR7277100.1"/>
    <property type="molecule type" value="Genomic_DNA"/>
</dbReference>
<comment type="caution">
    <text evidence="1">The sequence shown here is derived from an EMBL/GenBank/DDBJ whole genome shotgun (WGS) entry which is preliminary data.</text>
</comment>
<dbReference type="Gene3D" id="3.90.25.10">
    <property type="entry name" value="UDP-galactose 4-epimerase, domain 1"/>
    <property type="match status" value="1"/>
</dbReference>
<name>A0AAE3YP49_9ACTN</name>
<dbReference type="PANTHER" id="PTHR43162:SF1">
    <property type="entry name" value="PRESTALK A DIFFERENTIATION PROTEIN A"/>
    <property type="match status" value="1"/>
</dbReference>
<dbReference type="PANTHER" id="PTHR43162">
    <property type="match status" value="1"/>
</dbReference>
<evidence type="ECO:0000313" key="1">
    <source>
        <dbReference type="EMBL" id="MDR7277100.1"/>
    </source>
</evidence>
<protein>
    <submittedName>
        <fullName evidence="1">Uncharacterized protein YbjT (DUF2867 family)</fullName>
    </submittedName>
</protein>
<proteinExistence type="predicted"/>
<dbReference type="RefSeq" id="WP_310369300.1">
    <property type="nucleotide sequence ID" value="NZ_JAVDYB010000001.1"/>
</dbReference>
<accession>A0AAE3YP49</accession>
<dbReference type="AlphaFoldDB" id="A0AAE3YP49"/>
<dbReference type="SUPFAM" id="SSF51735">
    <property type="entry name" value="NAD(P)-binding Rossmann-fold domains"/>
    <property type="match status" value="1"/>
</dbReference>
<dbReference type="Proteomes" id="UP001183643">
    <property type="component" value="Unassembled WGS sequence"/>
</dbReference>
<keyword evidence="2" id="KW-1185">Reference proteome</keyword>
<reference evidence="1" key="1">
    <citation type="submission" date="2023-07" db="EMBL/GenBank/DDBJ databases">
        <title>Sequencing the genomes of 1000 actinobacteria strains.</title>
        <authorList>
            <person name="Klenk H.-P."/>
        </authorList>
    </citation>
    <scope>NUCLEOTIDE SEQUENCE</scope>
    <source>
        <strain evidence="1">DSM 44707</strain>
    </source>
</reference>
<dbReference type="InterPro" id="IPR051604">
    <property type="entry name" value="Ergot_Alk_Oxidoreductase"/>
</dbReference>
<dbReference type="Gene3D" id="3.40.50.720">
    <property type="entry name" value="NAD(P)-binding Rossmann-like Domain"/>
    <property type="match status" value="1"/>
</dbReference>
<gene>
    <name evidence="1" type="ORF">J2S41_003878</name>
</gene>
<evidence type="ECO:0000313" key="2">
    <source>
        <dbReference type="Proteomes" id="UP001183643"/>
    </source>
</evidence>
<organism evidence="1 2">
    <name type="scientific">Catenuloplanes atrovinosus</name>
    <dbReference type="NCBI Taxonomy" id="137266"/>
    <lineage>
        <taxon>Bacteria</taxon>
        <taxon>Bacillati</taxon>
        <taxon>Actinomycetota</taxon>
        <taxon>Actinomycetes</taxon>
        <taxon>Micromonosporales</taxon>
        <taxon>Micromonosporaceae</taxon>
        <taxon>Catenuloplanes</taxon>
    </lineage>
</organism>
<dbReference type="InterPro" id="IPR036291">
    <property type="entry name" value="NAD(P)-bd_dom_sf"/>
</dbReference>
<sequence>MTVLVTAASGTTGSRLARRLEAHGTPVRRAGRSARADVRFDWADPATHRPALTDVDGVYLVLPPGVADPMPVVAPFLAEARRCRVRRMVLLGSSAVPLGGPGLGAAGASLAAHVPEWAVLRPSWFASNFVLDHLHADSVRRHDEIVSATGDGRVPFIDPDDIAAVAARFLTGAVPAGRDVVLTGPAPLSFDDVAAMLSGVTGRRIRHRRVSPAELSARHRRRGIPAPFADLLAALDEAIAGGAEDRTTTTVQDITGTPPRSFADFLLGLPAETRARL</sequence>